<dbReference type="AlphaFoldDB" id="A0A973A8G3"/>
<comment type="cofactor">
    <cofactor evidence="9 10">
        <name>Mg(2+)</name>
        <dbReference type="ChEBI" id="CHEBI:18420"/>
    </cofactor>
</comment>
<comment type="catalytic activity">
    <reaction evidence="1 9">
        <text>adenosine 3',5'-bisphosphate + H2O = AMP + phosphate</text>
        <dbReference type="Rhea" id="RHEA:10040"/>
        <dbReference type="ChEBI" id="CHEBI:15377"/>
        <dbReference type="ChEBI" id="CHEBI:43474"/>
        <dbReference type="ChEBI" id="CHEBI:58343"/>
        <dbReference type="ChEBI" id="CHEBI:456215"/>
        <dbReference type="EC" id="3.1.3.7"/>
    </reaction>
</comment>
<dbReference type="PANTHER" id="PTHR43028:SF5">
    <property type="entry name" value="3'(2'),5'-BISPHOSPHATE NUCLEOTIDASE 1"/>
    <property type="match status" value="1"/>
</dbReference>
<feature type="binding site" evidence="10">
    <location>
        <position position="86"/>
    </location>
    <ligand>
        <name>Mg(2+)</name>
        <dbReference type="ChEBI" id="CHEBI:18420"/>
        <label>1</label>
        <note>catalytic</note>
    </ligand>
</feature>
<feature type="binding site" evidence="9">
    <location>
        <position position="89"/>
    </location>
    <ligand>
        <name>Mg(2+)</name>
        <dbReference type="ChEBI" id="CHEBI:18420"/>
        <label>2</label>
    </ligand>
</feature>
<comment type="function">
    <text evidence="9">Converts adenosine-3',5'-bisphosphate (PAP) to AMP.</text>
</comment>
<evidence type="ECO:0000256" key="6">
    <source>
        <dbReference type="ARBA" id="ARBA00022801"/>
    </source>
</evidence>
<name>A0A973A8G3_9GAMM</name>
<feature type="binding site" evidence="9">
    <location>
        <position position="66"/>
    </location>
    <ligand>
        <name>substrate</name>
    </ligand>
</feature>
<feature type="binding site" evidence="9">
    <location>
        <begin position="88"/>
        <end position="91"/>
    </location>
    <ligand>
        <name>substrate</name>
    </ligand>
</feature>
<dbReference type="Gene3D" id="3.40.190.80">
    <property type="match status" value="1"/>
</dbReference>
<dbReference type="InterPro" id="IPR000760">
    <property type="entry name" value="Inositol_monophosphatase-like"/>
</dbReference>
<evidence type="ECO:0000256" key="4">
    <source>
        <dbReference type="ARBA" id="ARBA00022519"/>
    </source>
</evidence>
<feature type="binding site" evidence="10">
    <location>
        <position position="89"/>
    </location>
    <ligand>
        <name>Mg(2+)</name>
        <dbReference type="ChEBI" id="CHEBI:18420"/>
        <label>1</label>
        <note>catalytic</note>
    </ligand>
</feature>
<dbReference type="EC" id="3.1.3.7" evidence="9"/>
<organism evidence="11 12">
    <name type="scientific">SAR86 cluster bacterium</name>
    <dbReference type="NCBI Taxonomy" id="2030880"/>
    <lineage>
        <taxon>Bacteria</taxon>
        <taxon>Pseudomonadati</taxon>
        <taxon>Pseudomonadota</taxon>
        <taxon>Gammaproteobacteria</taxon>
        <taxon>SAR86 cluster</taxon>
    </lineage>
</organism>
<dbReference type="InterPro" id="IPR020583">
    <property type="entry name" value="Inositol_monoP_metal-BS"/>
</dbReference>
<keyword evidence="8 9" id="KW-0472">Membrane</keyword>
<comment type="similarity">
    <text evidence="2 9">Belongs to the inositol monophosphatase superfamily. CysQ family.</text>
</comment>
<feature type="binding site" evidence="9">
    <location>
        <position position="88"/>
    </location>
    <ligand>
        <name>Mg(2+)</name>
        <dbReference type="ChEBI" id="CHEBI:18420"/>
        <label>1</label>
    </ligand>
</feature>
<evidence type="ECO:0000256" key="9">
    <source>
        <dbReference type="HAMAP-Rule" id="MF_02095"/>
    </source>
</evidence>
<dbReference type="NCBIfam" id="TIGR01331">
    <property type="entry name" value="bisphos_cysQ"/>
    <property type="match status" value="1"/>
</dbReference>
<evidence type="ECO:0000256" key="7">
    <source>
        <dbReference type="ARBA" id="ARBA00022842"/>
    </source>
</evidence>
<evidence type="ECO:0000313" key="11">
    <source>
        <dbReference type="EMBL" id="NQV63721.1"/>
    </source>
</evidence>
<dbReference type="PANTHER" id="PTHR43028">
    <property type="entry name" value="3'(2'),5'-BISPHOSPHATE NUCLEOTIDASE 1"/>
    <property type="match status" value="1"/>
</dbReference>
<dbReference type="GO" id="GO:0005886">
    <property type="term" value="C:plasma membrane"/>
    <property type="evidence" value="ECO:0007669"/>
    <property type="project" value="UniProtKB-SubCell"/>
</dbReference>
<keyword evidence="6 9" id="KW-0378">Hydrolase</keyword>
<protein>
    <recommendedName>
        <fullName evidence="9">3'(2'),5'-bisphosphate nucleotidase CysQ</fullName>
        <ecNumber evidence="9">3.1.3.7</ecNumber>
    </recommendedName>
    <alternativeName>
        <fullName evidence="9">3'(2'),5-bisphosphonucleoside 3'(2')-phosphohydrolase</fullName>
    </alternativeName>
    <alternativeName>
        <fullName evidence="9">3'-phosphoadenosine 5'-phosphate phosphatase</fullName>
        <shortName evidence="9">PAP phosphatase</shortName>
    </alternativeName>
</protein>
<keyword evidence="3 9" id="KW-1003">Cell membrane</keyword>
<dbReference type="GO" id="GO:0000103">
    <property type="term" value="P:sulfate assimilation"/>
    <property type="evidence" value="ECO:0007669"/>
    <property type="project" value="TreeGrafter"/>
</dbReference>
<evidence type="ECO:0000256" key="8">
    <source>
        <dbReference type="ARBA" id="ARBA00023136"/>
    </source>
</evidence>
<reference evidence="11" key="1">
    <citation type="submission" date="2020-05" db="EMBL/GenBank/DDBJ databases">
        <title>Sulfur intermediates as new biogeochemical hubs in an aquatic model microbial ecosystem.</title>
        <authorList>
            <person name="Vigneron A."/>
        </authorList>
    </citation>
    <scope>NUCLEOTIDE SEQUENCE</scope>
    <source>
        <strain evidence="11">Bin.250</strain>
    </source>
</reference>
<evidence type="ECO:0000256" key="1">
    <source>
        <dbReference type="ARBA" id="ARBA00001625"/>
    </source>
</evidence>
<dbReference type="InterPro" id="IPR050725">
    <property type="entry name" value="CysQ/Inositol_MonoPase"/>
</dbReference>
<dbReference type="InterPro" id="IPR006240">
    <property type="entry name" value="CysQ"/>
</dbReference>
<dbReference type="FunFam" id="3.30.540.10:FF:000007">
    <property type="entry name" value="3'(2'),5'-bisphosphate nucleotidase CysQ"/>
    <property type="match status" value="1"/>
</dbReference>
<evidence type="ECO:0000313" key="12">
    <source>
        <dbReference type="Proteomes" id="UP000754644"/>
    </source>
</evidence>
<feature type="binding site" evidence="10">
    <location>
        <position position="88"/>
    </location>
    <ligand>
        <name>Mg(2+)</name>
        <dbReference type="ChEBI" id="CHEBI:18420"/>
        <label>1</label>
        <note>catalytic</note>
    </ligand>
</feature>
<keyword evidence="5 9" id="KW-0479">Metal-binding</keyword>
<dbReference type="EMBL" id="JABMOJ010000001">
    <property type="protein sequence ID" value="NQV63721.1"/>
    <property type="molecule type" value="Genomic_DNA"/>
</dbReference>
<dbReference type="Pfam" id="PF00459">
    <property type="entry name" value="Inositol_P"/>
    <property type="match status" value="1"/>
</dbReference>
<evidence type="ECO:0000256" key="3">
    <source>
        <dbReference type="ARBA" id="ARBA00022475"/>
    </source>
</evidence>
<comment type="caution">
    <text evidence="11">The sequence shown here is derived from an EMBL/GenBank/DDBJ whole genome shotgun (WGS) entry which is preliminary data.</text>
</comment>
<gene>
    <name evidence="9 11" type="primary">cysQ</name>
    <name evidence="11" type="ORF">HQ497_00020</name>
</gene>
<dbReference type="GO" id="GO:0050427">
    <property type="term" value="P:3'-phosphoadenosine 5'-phosphosulfate metabolic process"/>
    <property type="evidence" value="ECO:0007669"/>
    <property type="project" value="TreeGrafter"/>
</dbReference>
<evidence type="ECO:0000256" key="5">
    <source>
        <dbReference type="ARBA" id="ARBA00022723"/>
    </source>
</evidence>
<keyword evidence="4 9" id="KW-0997">Cell inner membrane</keyword>
<keyword evidence="7 9" id="KW-0460">Magnesium</keyword>
<feature type="binding site" evidence="10">
    <location>
        <position position="227"/>
    </location>
    <ligand>
        <name>Mg(2+)</name>
        <dbReference type="ChEBI" id="CHEBI:18420"/>
        <label>1</label>
        <note>catalytic</note>
    </ligand>
</feature>
<feature type="binding site" evidence="9">
    <location>
        <position position="86"/>
    </location>
    <ligand>
        <name>Mg(2+)</name>
        <dbReference type="ChEBI" id="CHEBI:18420"/>
        <label>1</label>
    </ligand>
</feature>
<dbReference type="SUPFAM" id="SSF56655">
    <property type="entry name" value="Carbohydrate phosphatase"/>
    <property type="match status" value="1"/>
</dbReference>
<feature type="binding site" evidence="9">
    <location>
        <position position="66"/>
    </location>
    <ligand>
        <name>Mg(2+)</name>
        <dbReference type="ChEBI" id="CHEBI:18420"/>
        <label>1</label>
    </ligand>
</feature>
<accession>A0A973A8G3</accession>
<dbReference type="PROSITE" id="PS00630">
    <property type="entry name" value="IMP_2"/>
    <property type="match status" value="1"/>
</dbReference>
<comment type="subcellular location">
    <subcellularLocation>
        <location evidence="9">Cell inner membrane</location>
        <topology evidence="9">Peripheral membrane protein</topology>
        <orientation evidence="9">Cytoplasmic side</orientation>
    </subcellularLocation>
</comment>
<dbReference type="Proteomes" id="UP000754644">
    <property type="component" value="Unassembled WGS sequence"/>
</dbReference>
<feature type="binding site" evidence="9">
    <location>
        <position position="227"/>
    </location>
    <ligand>
        <name>Mg(2+)</name>
        <dbReference type="ChEBI" id="CHEBI:18420"/>
        <label>2</label>
    </ligand>
</feature>
<feature type="binding site" evidence="10">
    <location>
        <position position="66"/>
    </location>
    <ligand>
        <name>Mg(2+)</name>
        <dbReference type="ChEBI" id="CHEBI:18420"/>
        <label>1</label>
        <note>catalytic</note>
    </ligand>
</feature>
<dbReference type="PROSITE" id="PS00629">
    <property type="entry name" value="IMP_1"/>
    <property type="match status" value="1"/>
</dbReference>
<dbReference type="InterPro" id="IPR020550">
    <property type="entry name" value="Inositol_monophosphatase_CS"/>
</dbReference>
<feature type="binding site" evidence="9">
    <location>
        <position position="86"/>
    </location>
    <ligand>
        <name>Mg(2+)</name>
        <dbReference type="ChEBI" id="CHEBI:18420"/>
        <label>2</label>
    </ligand>
</feature>
<feature type="binding site" evidence="9">
    <location>
        <position position="227"/>
    </location>
    <ligand>
        <name>substrate</name>
    </ligand>
</feature>
<evidence type="ECO:0000256" key="10">
    <source>
        <dbReference type="PIRSR" id="PIRSR600760-2"/>
    </source>
</evidence>
<dbReference type="GO" id="GO:0046854">
    <property type="term" value="P:phosphatidylinositol phosphate biosynthetic process"/>
    <property type="evidence" value="ECO:0007669"/>
    <property type="project" value="InterPro"/>
</dbReference>
<dbReference type="HAMAP" id="MF_02095">
    <property type="entry name" value="CysQ"/>
    <property type="match status" value="1"/>
</dbReference>
<dbReference type="Gene3D" id="3.30.540.10">
    <property type="entry name" value="Fructose-1,6-Bisphosphatase, subunit A, domain 1"/>
    <property type="match status" value="1"/>
</dbReference>
<evidence type="ECO:0000256" key="2">
    <source>
        <dbReference type="ARBA" id="ARBA00005289"/>
    </source>
</evidence>
<dbReference type="CDD" id="cd01638">
    <property type="entry name" value="CysQ"/>
    <property type="match status" value="1"/>
</dbReference>
<dbReference type="GO" id="GO:0000287">
    <property type="term" value="F:magnesium ion binding"/>
    <property type="evidence" value="ECO:0007669"/>
    <property type="project" value="UniProtKB-UniRule"/>
</dbReference>
<dbReference type="GO" id="GO:0008441">
    <property type="term" value="F:3'(2'),5'-bisphosphate nucleotidase activity"/>
    <property type="evidence" value="ECO:0007669"/>
    <property type="project" value="UniProtKB-UniRule"/>
</dbReference>
<sequence length="278" mass="30111">MQDVLEGVITIAREAGAAIMDVYSRDDFGIESKSDDSPLTAADLAANAVILAGLKRLAPDIPVLSEESDEVPFSERQQWLRYFLVDPLDGTKEFINRNGEFTVNIALIDHGVPVLGVVYVPVLDVLYAGLSGPKAGDGASLAFVERDDQRQDIAVRKMAPRITAAESVVVVASRRHSSPAMEHCMATLTSRFPTLETLNMGSSLKLCLIAEGQADLYPRLAPTSEWDTAAAHAVVIAAGGEVVDDEFVPLRYNTKAGLLNPYFYVLGDVAFDWRACLI</sequence>
<proteinExistence type="inferred from homology"/>